<proteinExistence type="predicted"/>
<feature type="transmembrane region" description="Helical" evidence="1">
    <location>
        <begin position="12"/>
        <end position="30"/>
    </location>
</feature>
<reference evidence="2" key="1">
    <citation type="submission" date="2021-01" db="UniProtKB">
        <authorList>
            <consortium name="EnsemblMetazoa"/>
        </authorList>
    </citation>
    <scope>IDENTIFICATION</scope>
</reference>
<dbReference type="GeneID" id="111253020"/>
<sequence length="112" mass="11762">MNGPDGDNHLEHVSFVYGLVAIGLYCKLYGPNISSAALKKTSEAIVRAISSPPISQKAADATSQEKSAAACAAAAIETTARADTLYTVLLLLLLAKDGQFRADFSQSAFSVR</sequence>
<accession>A0A7M7KR71</accession>
<protein>
    <submittedName>
        <fullName evidence="2">Uncharacterized protein</fullName>
    </submittedName>
</protein>
<keyword evidence="3" id="KW-1185">Reference proteome</keyword>
<dbReference type="KEGG" id="vde:111253020"/>
<dbReference type="AlphaFoldDB" id="A0A7M7KR71"/>
<evidence type="ECO:0000313" key="2">
    <source>
        <dbReference type="EnsemblMetazoa" id="XP_022667544"/>
    </source>
</evidence>
<evidence type="ECO:0000256" key="1">
    <source>
        <dbReference type="SAM" id="Phobius"/>
    </source>
</evidence>
<dbReference type="InParanoid" id="A0A7M7KR71"/>
<name>A0A7M7KR71_VARDE</name>
<keyword evidence="1" id="KW-0472">Membrane</keyword>
<dbReference type="RefSeq" id="XP_022667544.1">
    <property type="nucleotide sequence ID" value="XM_022811809.1"/>
</dbReference>
<evidence type="ECO:0000313" key="3">
    <source>
        <dbReference type="Proteomes" id="UP000594260"/>
    </source>
</evidence>
<keyword evidence="1" id="KW-0812">Transmembrane</keyword>
<keyword evidence="1" id="KW-1133">Transmembrane helix</keyword>
<dbReference type="Proteomes" id="UP000594260">
    <property type="component" value="Unplaced"/>
</dbReference>
<organism evidence="2 3">
    <name type="scientific">Varroa destructor</name>
    <name type="common">Honeybee mite</name>
    <dbReference type="NCBI Taxonomy" id="109461"/>
    <lineage>
        <taxon>Eukaryota</taxon>
        <taxon>Metazoa</taxon>
        <taxon>Ecdysozoa</taxon>
        <taxon>Arthropoda</taxon>
        <taxon>Chelicerata</taxon>
        <taxon>Arachnida</taxon>
        <taxon>Acari</taxon>
        <taxon>Parasitiformes</taxon>
        <taxon>Mesostigmata</taxon>
        <taxon>Gamasina</taxon>
        <taxon>Dermanyssoidea</taxon>
        <taxon>Varroidae</taxon>
        <taxon>Varroa</taxon>
    </lineage>
</organism>
<dbReference type="EnsemblMetazoa" id="XM_022811809">
    <property type="protein sequence ID" value="XP_022667544"/>
    <property type="gene ID" value="LOC111253020"/>
</dbReference>